<dbReference type="EMBL" id="CP003008">
    <property type="protein sequence ID" value="AEO61519.1"/>
    <property type="molecule type" value="Genomic_DNA"/>
</dbReference>
<name>G2QPK6_THET4</name>
<evidence type="ECO:0000256" key="1">
    <source>
        <dbReference type="SAM" id="SignalP"/>
    </source>
</evidence>
<dbReference type="eggNOG" id="ENOG502SS9Y">
    <property type="taxonomic scope" value="Eukaryota"/>
</dbReference>
<protein>
    <submittedName>
        <fullName evidence="2">Uncharacterized protein</fullName>
    </submittedName>
</protein>
<dbReference type="OrthoDB" id="2865667at2759"/>
<evidence type="ECO:0000313" key="3">
    <source>
        <dbReference type="Proteomes" id="UP000007322"/>
    </source>
</evidence>
<dbReference type="VEuPathDB" id="FungiDB:MYCTH_2113426"/>
<gene>
    <name evidence="2" type="ORF">MYCTH_2113426</name>
</gene>
<dbReference type="KEGG" id="mtm:MYCTH_2113426"/>
<feature type="chain" id="PRO_5003435821" evidence="1">
    <location>
        <begin position="23"/>
        <end position="140"/>
    </location>
</feature>
<accession>G2QPK6</accession>
<keyword evidence="3" id="KW-1185">Reference proteome</keyword>
<proteinExistence type="predicted"/>
<dbReference type="RefSeq" id="XP_003666764.1">
    <property type="nucleotide sequence ID" value="XM_003666716.1"/>
</dbReference>
<dbReference type="AlphaFoldDB" id="G2QPK6"/>
<dbReference type="GeneID" id="11506971"/>
<reference evidence="2 3" key="1">
    <citation type="journal article" date="2011" name="Nat. Biotechnol.">
        <title>Comparative genomic analysis of the thermophilic biomass-degrading fungi Myceliophthora thermophila and Thielavia terrestris.</title>
        <authorList>
            <person name="Berka R.M."/>
            <person name="Grigoriev I.V."/>
            <person name="Otillar R."/>
            <person name="Salamov A."/>
            <person name="Grimwood J."/>
            <person name="Reid I."/>
            <person name="Ishmael N."/>
            <person name="John T."/>
            <person name="Darmond C."/>
            <person name="Moisan M.-C."/>
            <person name="Henrissat B."/>
            <person name="Coutinho P.M."/>
            <person name="Lombard V."/>
            <person name="Natvig D.O."/>
            <person name="Lindquist E."/>
            <person name="Schmutz J."/>
            <person name="Lucas S."/>
            <person name="Harris P."/>
            <person name="Powlowski J."/>
            <person name="Bellemare A."/>
            <person name="Taylor D."/>
            <person name="Butler G."/>
            <person name="de Vries R.P."/>
            <person name="Allijn I.E."/>
            <person name="van den Brink J."/>
            <person name="Ushinsky S."/>
            <person name="Storms R."/>
            <person name="Powell A.J."/>
            <person name="Paulsen I.T."/>
            <person name="Elbourne L.D.H."/>
            <person name="Baker S.E."/>
            <person name="Magnuson J."/>
            <person name="LaBoissiere S."/>
            <person name="Clutterbuck A.J."/>
            <person name="Martinez D."/>
            <person name="Wogulis M."/>
            <person name="de Leon A.L."/>
            <person name="Rey M.W."/>
            <person name="Tsang A."/>
        </authorList>
    </citation>
    <scope>NUCLEOTIDE SEQUENCE [LARGE SCALE GENOMIC DNA]</scope>
    <source>
        <strain evidence="3">ATCC 42464 / BCRC 31852 / DSM 1799</strain>
    </source>
</reference>
<evidence type="ECO:0000313" key="2">
    <source>
        <dbReference type="EMBL" id="AEO61519.1"/>
    </source>
</evidence>
<sequence>MGVMSWFGVVFLSFAFAAHWNANRLVYGLCRLITPDEGSSHARLGPARVVVLDDDDGLQRAARQHLEAQPRGAARELETLLWRALCDDPASLRDYYLAHHDCVMTNPLLAPGGSWAPLSKETRPSVVDVLTQPGRRRGGG</sequence>
<dbReference type="Proteomes" id="UP000007322">
    <property type="component" value="Chromosome 7"/>
</dbReference>
<organism evidence="2 3">
    <name type="scientific">Thermothelomyces thermophilus (strain ATCC 42464 / BCRC 31852 / DSM 1799)</name>
    <name type="common">Sporotrichum thermophile</name>
    <dbReference type="NCBI Taxonomy" id="573729"/>
    <lineage>
        <taxon>Eukaryota</taxon>
        <taxon>Fungi</taxon>
        <taxon>Dikarya</taxon>
        <taxon>Ascomycota</taxon>
        <taxon>Pezizomycotina</taxon>
        <taxon>Sordariomycetes</taxon>
        <taxon>Sordariomycetidae</taxon>
        <taxon>Sordariales</taxon>
        <taxon>Chaetomiaceae</taxon>
        <taxon>Thermothelomyces</taxon>
    </lineage>
</organism>
<dbReference type="HOGENOM" id="CLU_1836513_0_0_1"/>
<feature type="signal peptide" evidence="1">
    <location>
        <begin position="1"/>
        <end position="22"/>
    </location>
</feature>
<dbReference type="InParanoid" id="G2QPK6"/>
<keyword evidence="1" id="KW-0732">Signal</keyword>